<dbReference type="EMBL" id="JH159153">
    <property type="protein sequence ID" value="EGZ19475.1"/>
    <property type="molecule type" value="Genomic_DNA"/>
</dbReference>
<keyword evidence="1" id="KW-0347">Helicase</keyword>
<proteinExistence type="inferred from homology"/>
<dbReference type="EC" id="5.6.2.3" evidence="1"/>
<dbReference type="SUPFAM" id="SSF52540">
    <property type="entry name" value="P-loop containing nucleoside triphosphate hydrolases"/>
    <property type="match status" value="1"/>
</dbReference>
<keyword evidence="1" id="KW-0547">Nucleotide-binding</keyword>
<comment type="catalytic activity">
    <reaction evidence="1">
        <text>ATP + H2O = ADP + phosphate + H(+)</text>
        <dbReference type="Rhea" id="RHEA:13065"/>
        <dbReference type="ChEBI" id="CHEBI:15377"/>
        <dbReference type="ChEBI" id="CHEBI:15378"/>
        <dbReference type="ChEBI" id="CHEBI:30616"/>
        <dbReference type="ChEBI" id="CHEBI:43474"/>
        <dbReference type="ChEBI" id="CHEBI:456216"/>
        <dbReference type="EC" id="5.6.2.3"/>
    </reaction>
</comment>
<sequence length="147" mass="16107">MFVTAGKRLLELDDSEVSRESLVSFLGGQPGAGKSQVIRALQEPAASWNSSDVVGTVSFQGVAAQSVNGETIHKFFGWGLRGFSKTQPVSLELREKIIKLRLLIVDEVSTTDVKFIGMIDSCLRHIRNKPDLLFGGVDVLFVGDWLQ</sequence>
<organism evidence="3 4">
    <name type="scientific">Phytophthora sojae (strain P6497)</name>
    <name type="common">Soybean stem and root rot agent</name>
    <name type="synonym">Phytophthora megasperma f. sp. glycines</name>
    <dbReference type="NCBI Taxonomy" id="1094619"/>
    <lineage>
        <taxon>Eukaryota</taxon>
        <taxon>Sar</taxon>
        <taxon>Stramenopiles</taxon>
        <taxon>Oomycota</taxon>
        <taxon>Peronosporomycetes</taxon>
        <taxon>Peronosporales</taxon>
        <taxon>Peronosporaceae</taxon>
        <taxon>Phytophthora</taxon>
    </lineage>
</organism>
<comment type="cofactor">
    <cofactor evidence="1">
        <name>Mg(2+)</name>
        <dbReference type="ChEBI" id="CHEBI:18420"/>
    </cofactor>
</comment>
<dbReference type="InParanoid" id="G4Z529"/>
<dbReference type="GeneID" id="20656644"/>
<dbReference type="Pfam" id="PF05970">
    <property type="entry name" value="PIF1"/>
    <property type="match status" value="1"/>
</dbReference>
<keyword evidence="4" id="KW-1185">Reference proteome</keyword>
<keyword evidence="1" id="KW-0227">DNA damage</keyword>
<feature type="domain" description="DNA helicase Pif1-like DEAD-box helicase" evidence="2">
    <location>
        <begin position="14"/>
        <end position="147"/>
    </location>
</feature>
<keyword evidence="1" id="KW-0378">Hydrolase</keyword>
<dbReference type="GO" id="GO:0016887">
    <property type="term" value="F:ATP hydrolysis activity"/>
    <property type="evidence" value="ECO:0007669"/>
    <property type="project" value="RHEA"/>
</dbReference>
<dbReference type="KEGG" id="psoj:PHYSODRAFT_490981"/>
<dbReference type="STRING" id="1094619.G4Z529"/>
<dbReference type="PANTHER" id="PTHR47642">
    <property type="entry name" value="ATP-DEPENDENT DNA HELICASE"/>
    <property type="match status" value="1"/>
</dbReference>
<gene>
    <name evidence="3" type="ORF">PHYSODRAFT_490981</name>
</gene>
<dbReference type="RefSeq" id="XP_009522192.1">
    <property type="nucleotide sequence ID" value="XM_009523897.1"/>
</dbReference>
<dbReference type="GO" id="GO:0005524">
    <property type="term" value="F:ATP binding"/>
    <property type="evidence" value="ECO:0007669"/>
    <property type="project" value="UniProtKB-KW"/>
</dbReference>
<keyword evidence="1" id="KW-0233">DNA recombination</keyword>
<dbReference type="Proteomes" id="UP000002640">
    <property type="component" value="Unassembled WGS sequence"/>
</dbReference>
<feature type="non-terminal residue" evidence="3">
    <location>
        <position position="147"/>
    </location>
</feature>
<evidence type="ECO:0000313" key="3">
    <source>
        <dbReference type="EMBL" id="EGZ19475.1"/>
    </source>
</evidence>
<dbReference type="Gene3D" id="3.40.50.300">
    <property type="entry name" value="P-loop containing nucleotide triphosphate hydrolases"/>
    <property type="match status" value="1"/>
</dbReference>
<evidence type="ECO:0000313" key="4">
    <source>
        <dbReference type="Proteomes" id="UP000002640"/>
    </source>
</evidence>
<reference evidence="3 4" key="1">
    <citation type="journal article" date="2006" name="Science">
        <title>Phytophthora genome sequences uncover evolutionary origins and mechanisms of pathogenesis.</title>
        <authorList>
            <person name="Tyler B.M."/>
            <person name="Tripathy S."/>
            <person name="Zhang X."/>
            <person name="Dehal P."/>
            <person name="Jiang R.H."/>
            <person name="Aerts A."/>
            <person name="Arredondo F.D."/>
            <person name="Baxter L."/>
            <person name="Bensasson D."/>
            <person name="Beynon J.L."/>
            <person name="Chapman J."/>
            <person name="Damasceno C.M."/>
            <person name="Dorrance A.E."/>
            <person name="Dou D."/>
            <person name="Dickerman A.W."/>
            <person name="Dubchak I.L."/>
            <person name="Garbelotto M."/>
            <person name="Gijzen M."/>
            <person name="Gordon S.G."/>
            <person name="Govers F."/>
            <person name="Grunwald N.J."/>
            <person name="Huang W."/>
            <person name="Ivors K.L."/>
            <person name="Jones R.W."/>
            <person name="Kamoun S."/>
            <person name="Krampis K."/>
            <person name="Lamour K.H."/>
            <person name="Lee M.K."/>
            <person name="McDonald W.H."/>
            <person name="Medina M."/>
            <person name="Meijer H.J."/>
            <person name="Nordberg E.K."/>
            <person name="Maclean D.J."/>
            <person name="Ospina-Giraldo M.D."/>
            <person name="Morris P.F."/>
            <person name="Phuntumart V."/>
            <person name="Putnam N.H."/>
            <person name="Rash S."/>
            <person name="Rose J.K."/>
            <person name="Sakihama Y."/>
            <person name="Salamov A.A."/>
            <person name="Savidor A."/>
            <person name="Scheuring C.F."/>
            <person name="Smith B.M."/>
            <person name="Sobral B.W."/>
            <person name="Terry A."/>
            <person name="Torto-Alalibo T.A."/>
            <person name="Win J."/>
            <person name="Xu Z."/>
            <person name="Zhang H."/>
            <person name="Grigoriev I.V."/>
            <person name="Rokhsar D.S."/>
            <person name="Boore J.L."/>
        </authorList>
    </citation>
    <scope>NUCLEOTIDE SEQUENCE [LARGE SCALE GENOMIC DNA]</scope>
    <source>
        <strain evidence="3 4">P6497</strain>
    </source>
</reference>
<dbReference type="AlphaFoldDB" id="G4Z529"/>
<dbReference type="SMR" id="G4Z529"/>
<keyword evidence="1" id="KW-0234">DNA repair</keyword>
<dbReference type="GO" id="GO:0000723">
    <property type="term" value="P:telomere maintenance"/>
    <property type="evidence" value="ECO:0007669"/>
    <property type="project" value="InterPro"/>
</dbReference>
<comment type="similarity">
    <text evidence="1">Belongs to the helicase family.</text>
</comment>
<evidence type="ECO:0000259" key="2">
    <source>
        <dbReference type="Pfam" id="PF05970"/>
    </source>
</evidence>
<name>G4Z529_PHYSP</name>
<dbReference type="InterPro" id="IPR027417">
    <property type="entry name" value="P-loop_NTPase"/>
</dbReference>
<dbReference type="GO" id="GO:0043139">
    <property type="term" value="F:5'-3' DNA helicase activity"/>
    <property type="evidence" value="ECO:0007669"/>
    <property type="project" value="UniProtKB-EC"/>
</dbReference>
<dbReference type="GO" id="GO:0006310">
    <property type="term" value="P:DNA recombination"/>
    <property type="evidence" value="ECO:0007669"/>
    <property type="project" value="UniProtKB-KW"/>
</dbReference>
<accession>G4Z529</accession>
<dbReference type="GO" id="GO:0006281">
    <property type="term" value="P:DNA repair"/>
    <property type="evidence" value="ECO:0007669"/>
    <property type="project" value="UniProtKB-KW"/>
</dbReference>
<dbReference type="InterPro" id="IPR051055">
    <property type="entry name" value="PIF1_helicase"/>
</dbReference>
<dbReference type="InterPro" id="IPR010285">
    <property type="entry name" value="DNA_helicase_pif1-like_DEAD"/>
</dbReference>
<keyword evidence="1" id="KW-0067">ATP-binding</keyword>
<evidence type="ECO:0000256" key="1">
    <source>
        <dbReference type="RuleBase" id="RU363044"/>
    </source>
</evidence>
<protein>
    <recommendedName>
        <fullName evidence="1">ATP-dependent DNA helicase</fullName>
        <ecNumber evidence="1">5.6.2.3</ecNumber>
    </recommendedName>
</protein>